<gene>
    <name evidence="1" type="primary">64</name>
    <name evidence="1" type="ORF">PBI_MALAGASYROSE_64</name>
</gene>
<organism evidence="1 2">
    <name type="scientific">Mycobacterium phage MalagasyRose</name>
    <dbReference type="NCBI Taxonomy" id="2599870"/>
    <lineage>
        <taxon>Viruses</taxon>
        <taxon>Duplodnaviria</taxon>
        <taxon>Heunggongvirae</taxon>
        <taxon>Uroviricota</taxon>
        <taxon>Caudoviricetes</taxon>
        <taxon>Malagasyrosevirus</taxon>
        <taxon>Malagasyrosevirus malagasyrose</taxon>
    </lineage>
</organism>
<accession>A0A5J6TJ99</accession>
<dbReference type="EMBL" id="MN234170">
    <property type="protein sequence ID" value="QFG08912.1"/>
    <property type="molecule type" value="Genomic_DNA"/>
</dbReference>
<evidence type="ECO:0000313" key="2">
    <source>
        <dbReference type="Proteomes" id="UP000326279"/>
    </source>
</evidence>
<name>A0A5J6TJ99_9CAUD</name>
<evidence type="ECO:0000313" key="1">
    <source>
        <dbReference type="EMBL" id="QFG08912.1"/>
    </source>
</evidence>
<sequence>MTDTTNAAGATQGEVPWWRPVGGVSLEIAASLNLFGAFIHTVTVHGPGGELHKIVPAGLYWSENDRRIQRAEPPAIGVWERVPAPGREVDEVDLAALGKLLDDGNPMGDNGETVS</sequence>
<keyword evidence="2" id="KW-1185">Reference proteome</keyword>
<dbReference type="RefSeq" id="YP_010754936.1">
    <property type="nucleotide sequence ID" value="NC_073465.1"/>
</dbReference>
<protein>
    <submittedName>
        <fullName evidence="1">Uncharacterized protein</fullName>
    </submittedName>
</protein>
<dbReference type="Proteomes" id="UP000326279">
    <property type="component" value="Segment"/>
</dbReference>
<proteinExistence type="predicted"/>
<dbReference type="GeneID" id="80019537"/>
<dbReference type="KEGG" id="vg:80019537"/>
<reference evidence="1 2" key="1">
    <citation type="submission" date="2019-07" db="EMBL/GenBank/DDBJ databases">
        <authorList>
            <person name="Garlena R.A."/>
            <person name="Russell D.A."/>
            <person name="Pope W.H."/>
            <person name="Jacobs-Sera D."/>
            <person name="Hatfull G.F."/>
        </authorList>
    </citation>
    <scope>NUCLEOTIDE SEQUENCE [LARGE SCALE GENOMIC DNA]</scope>
</reference>